<gene>
    <name evidence="2" type="ORF">COA07_10790</name>
</gene>
<protein>
    <submittedName>
        <fullName evidence="2">Nucleotidyltransferase domain-containing protein</fullName>
    </submittedName>
</protein>
<keyword evidence="2" id="KW-0808">Transferase</keyword>
<name>A0A2A4I7W4_9SPHN</name>
<dbReference type="GO" id="GO:0016740">
    <property type="term" value="F:transferase activity"/>
    <property type="evidence" value="ECO:0007669"/>
    <property type="project" value="UniProtKB-KW"/>
</dbReference>
<dbReference type="SUPFAM" id="SSF81301">
    <property type="entry name" value="Nucleotidyltransferase"/>
    <property type="match status" value="1"/>
</dbReference>
<dbReference type="InterPro" id="IPR041633">
    <property type="entry name" value="Polbeta"/>
</dbReference>
<feature type="domain" description="Polymerase beta nucleotidyltransferase" evidence="1">
    <location>
        <begin position="27"/>
        <end position="93"/>
    </location>
</feature>
<sequence>MNSPIAIEARHDAIVRETLLQHLPADTTVYVYGSRAKGRARPMSDLDLALCAQNPIPPSVMADLAEAFDESDLPWKVDLIDWTTTSDRFRAIIAPDLRVLVPGRLTA</sequence>
<dbReference type="CDD" id="cd05403">
    <property type="entry name" value="NT_KNTase_like"/>
    <property type="match status" value="1"/>
</dbReference>
<dbReference type="AlphaFoldDB" id="A0A2A4I7W4"/>
<evidence type="ECO:0000259" key="1">
    <source>
        <dbReference type="Pfam" id="PF18765"/>
    </source>
</evidence>
<keyword evidence="3" id="KW-1185">Reference proteome</keyword>
<comment type="caution">
    <text evidence="2">The sequence shown here is derived from an EMBL/GenBank/DDBJ whole genome shotgun (WGS) entry which is preliminary data.</text>
</comment>
<proteinExistence type="predicted"/>
<evidence type="ECO:0000313" key="2">
    <source>
        <dbReference type="EMBL" id="PCG14266.1"/>
    </source>
</evidence>
<dbReference type="Proteomes" id="UP000218323">
    <property type="component" value="Unassembled WGS sequence"/>
</dbReference>
<dbReference type="Gene3D" id="3.30.460.10">
    <property type="entry name" value="Beta Polymerase, domain 2"/>
    <property type="match status" value="1"/>
</dbReference>
<dbReference type="InterPro" id="IPR043519">
    <property type="entry name" value="NT_sf"/>
</dbReference>
<dbReference type="RefSeq" id="WP_066706787.1">
    <property type="nucleotide sequence ID" value="NZ_NWVC01000004.1"/>
</dbReference>
<organism evidence="2 3">
    <name type="scientific">Sphingomonas adhaesiva</name>
    <dbReference type="NCBI Taxonomy" id="28212"/>
    <lineage>
        <taxon>Bacteria</taxon>
        <taxon>Pseudomonadati</taxon>
        <taxon>Pseudomonadota</taxon>
        <taxon>Alphaproteobacteria</taxon>
        <taxon>Sphingomonadales</taxon>
        <taxon>Sphingomonadaceae</taxon>
        <taxon>Sphingomonas</taxon>
    </lineage>
</organism>
<accession>A0A2A4I7W4</accession>
<dbReference type="Pfam" id="PF18765">
    <property type="entry name" value="Polbeta"/>
    <property type="match status" value="1"/>
</dbReference>
<dbReference type="EMBL" id="NWVC01000004">
    <property type="protein sequence ID" value="PCG14266.1"/>
    <property type="molecule type" value="Genomic_DNA"/>
</dbReference>
<evidence type="ECO:0000313" key="3">
    <source>
        <dbReference type="Proteomes" id="UP000218323"/>
    </source>
</evidence>
<reference evidence="2 3" key="1">
    <citation type="submission" date="2017-09" db="EMBL/GenBank/DDBJ databases">
        <title>Sphingomonas adhaesiva DSM 7418, whole genome shotgun sequence.</title>
        <authorList>
            <person name="Feng G."/>
            <person name="Zhu H."/>
        </authorList>
    </citation>
    <scope>NUCLEOTIDE SEQUENCE [LARGE SCALE GENOMIC DNA]</scope>
    <source>
        <strain evidence="2 3">DSM 7418</strain>
    </source>
</reference>